<feature type="domain" description="DUF4368" evidence="2">
    <location>
        <begin position="110"/>
        <end position="177"/>
    </location>
</feature>
<accession>A0A2U2AIJ0</accession>
<name>A0A2U2AIJ0_9GAMM</name>
<dbReference type="RefSeq" id="WP_121494627.1">
    <property type="nucleotide sequence ID" value="NZ_QEWW01000025.1"/>
</dbReference>
<evidence type="ECO:0000313" key="3">
    <source>
        <dbReference type="EMBL" id="PWD82463.1"/>
    </source>
</evidence>
<evidence type="ECO:0000313" key="4">
    <source>
        <dbReference type="Proteomes" id="UP000245059"/>
    </source>
</evidence>
<dbReference type="EMBL" id="QEWW01000025">
    <property type="protein sequence ID" value="PWD82463.1"/>
    <property type="molecule type" value="Genomic_DNA"/>
</dbReference>
<sequence>SHQIKNIQVEEILVREIRKVTAFAKDHEQEFVDLVLKKKTSELNQVLRSQKKELDDSKDRIVKLDSIVQNLYEDNLEGKISDQRFEKMAKAYDEEEISLQKRIVELEKTITKSQEEELNVESFLKLVRKYTDIKELDPEIIRTFVDKIYVEQSEKVPGTNLKRQTIWIYWNFIGKIDI</sequence>
<evidence type="ECO:0000259" key="2">
    <source>
        <dbReference type="Pfam" id="PF14287"/>
    </source>
</evidence>
<proteinExistence type="predicted"/>
<gene>
    <name evidence="3" type="ORF">DC077_10545</name>
</gene>
<feature type="non-terminal residue" evidence="3">
    <location>
        <position position="1"/>
    </location>
</feature>
<reference evidence="4" key="1">
    <citation type="submission" date="2018-05" db="EMBL/GenBank/DDBJ databases">
        <title>Ignatzschineria dubaiensis sp. nov., isolated from necrotic foot tissues of dromedaries (Camelus dromedarius) and associated maggots in Dubai, United Arab Emirates.</title>
        <authorList>
            <person name="Tsang C.C."/>
            <person name="Tang J.Y.M."/>
            <person name="Fong J.Y.H."/>
            <person name="Kinne J."/>
            <person name="Lee H.H."/>
            <person name="Joseph M."/>
            <person name="Jose S."/>
            <person name="Schuster R.K."/>
            <person name="Tang Y."/>
            <person name="Sivakumar S."/>
            <person name="Chen J.H.K."/>
            <person name="Teng J.L.L."/>
            <person name="Lau S.K.P."/>
            <person name="Wernery U."/>
            <person name="Woo P.C.Y."/>
        </authorList>
    </citation>
    <scope>NUCLEOTIDE SEQUENCE [LARGE SCALE GENOMIC DNA]</scope>
    <source>
        <strain evidence="4">UAE-HKU57</strain>
    </source>
</reference>
<dbReference type="InterPro" id="IPR025378">
    <property type="entry name" value="DUF4368"/>
</dbReference>
<feature type="coiled-coil region" evidence="1">
    <location>
        <begin position="89"/>
        <end position="116"/>
    </location>
</feature>
<dbReference type="Proteomes" id="UP000245059">
    <property type="component" value="Unassembled WGS sequence"/>
</dbReference>
<keyword evidence="1" id="KW-0175">Coiled coil</keyword>
<evidence type="ECO:0000256" key="1">
    <source>
        <dbReference type="SAM" id="Coils"/>
    </source>
</evidence>
<dbReference type="AlphaFoldDB" id="A0A2U2AIJ0"/>
<organism evidence="3 4">
    <name type="scientific">Ignatzschineria cameli</name>
    <dbReference type="NCBI Taxonomy" id="2182793"/>
    <lineage>
        <taxon>Bacteria</taxon>
        <taxon>Pseudomonadati</taxon>
        <taxon>Pseudomonadota</taxon>
        <taxon>Gammaproteobacteria</taxon>
        <taxon>Cardiobacteriales</taxon>
        <taxon>Ignatzschineriaceae</taxon>
        <taxon>Ignatzschineria</taxon>
    </lineage>
</organism>
<dbReference type="Pfam" id="PF14287">
    <property type="entry name" value="DUF4368"/>
    <property type="match status" value="1"/>
</dbReference>
<comment type="caution">
    <text evidence="3">The sequence shown here is derived from an EMBL/GenBank/DDBJ whole genome shotgun (WGS) entry which is preliminary data.</text>
</comment>
<protein>
    <submittedName>
        <fullName evidence="3">Recombinase</fullName>
    </submittedName>
</protein>